<comment type="similarity">
    <text evidence="3">In the N-terminal section; belongs to the PINc/VapC protein family.</text>
</comment>
<evidence type="ECO:0000256" key="2">
    <source>
        <dbReference type="ARBA" id="ARBA00022840"/>
    </source>
</evidence>
<dbReference type="RefSeq" id="WP_084082363.1">
    <property type="nucleotide sequence ID" value="NZ_FRAR01000014.1"/>
</dbReference>
<keyword evidence="2" id="KW-0067">ATP-binding</keyword>
<keyword evidence="1" id="KW-0547">Nucleotide-binding</keyword>
<dbReference type="InterPro" id="IPR029060">
    <property type="entry name" value="PIN-like_dom_sf"/>
</dbReference>
<dbReference type="Proteomes" id="UP000183997">
    <property type="component" value="Unassembled WGS sequence"/>
</dbReference>
<dbReference type="SUPFAM" id="SSF52540">
    <property type="entry name" value="P-loop containing nucleoside triphosphate hydrolases"/>
    <property type="match status" value="1"/>
</dbReference>
<dbReference type="PANTHER" id="PTHR30473:SF2">
    <property type="entry name" value="PIN DOMAIN-CONTAINING PROTEIN"/>
    <property type="match status" value="1"/>
</dbReference>
<evidence type="ECO:0000256" key="3">
    <source>
        <dbReference type="ARBA" id="ARBA00046345"/>
    </source>
</evidence>
<dbReference type="InterPro" id="IPR051451">
    <property type="entry name" value="PhoH2-like"/>
</dbReference>
<accession>A0A1M6SN22</accession>
<dbReference type="SMART" id="SM00670">
    <property type="entry name" value="PINc"/>
    <property type="match status" value="1"/>
</dbReference>
<feature type="domain" description="PIN" evidence="4">
    <location>
        <begin position="2"/>
        <end position="128"/>
    </location>
</feature>
<dbReference type="OrthoDB" id="9773137at2"/>
<dbReference type="SUPFAM" id="SSF88723">
    <property type="entry name" value="PIN domain-like"/>
    <property type="match status" value="1"/>
</dbReference>
<evidence type="ECO:0000256" key="1">
    <source>
        <dbReference type="ARBA" id="ARBA00022741"/>
    </source>
</evidence>
<dbReference type="FunFam" id="3.40.50.300:FF:000013">
    <property type="entry name" value="PhoH family ATPase"/>
    <property type="match status" value="1"/>
</dbReference>
<dbReference type="Gene3D" id="3.40.50.300">
    <property type="entry name" value="P-loop containing nucleotide triphosphate hydrolases"/>
    <property type="match status" value="1"/>
</dbReference>
<dbReference type="CDD" id="cd09883">
    <property type="entry name" value="PIN_VapC_PhoHL-ATPase"/>
    <property type="match status" value="1"/>
</dbReference>
<reference evidence="6" key="1">
    <citation type="submission" date="2016-11" db="EMBL/GenBank/DDBJ databases">
        <authorList>
            <person name="Varghese N."/>
            <person name="Submissions S."/>
        </authorList>
    </citation>
    <scope>NUCLEOTIDE SEQUENCE [LARGE SCALE GENOMIC DNA]</scope>
    <source>
        <strain evidence="6">DSM 10349</strain>
    </source>
</reference>
<name>A0A1M6SN22_9FIRM</name>
<evidence type="ECO:0000259" key="4">
    <source>
        <dbReference type="SMART" id="SM00670"/>
    </source>
</evidence>
<evidence type="ECO:0000313" key="6">
    <source>
        <dbReference type="Proteomes" id="UP000183997"/>
    </source>
</evidence>
<dbReference type="Gene3D" id="3.40.50.1010">
    <property type="entry name" value="5'-nuclease"/>
    <property type="match status" value="1"/>
</dbReference>
<dbReference type="GO" id="GO:0005829">
    <property type="term" value="C:cytosol"/>
    <property type="evidence" value="ECO:0007669"/>
    <property type="project" value="TreeGrafter"/>
</dbReference>
<dbReference type="STRING" id="1121421.SAMN02745123_01918"/>
<organism evidence="5 6">
    <name type="scientific">Desulforamulus aeronauticus DSM 10349</name>
    <dbReference type="NCBI Taxonomy" id="1121421"/>
    <lineage>
        <taxon>Bacteria</taxon>
        <taxon>Bacillati</taxon>
        <taxon>Bacillota</taxon>
        <taxon>Clostridia</taxon>
        <taxon>Eubacteriales</taxon>
        <taxon>Peptococcaceae</taxon>
        <taxon>Desulforamulus</taxon>
    </lineage>
</organism>
<keyword evidence="6" id="KW-1185">Reference proteome</keyword>
<gene>
    <name evidence="5" type="ORF">SAMN02745123_01918</name>
</gene>
<dbReference type="InterPro" id="IPR002716">
    <property type="entry name" value="PIN_dom"/>
</dbReference>
<dbReference type="InterPro" id="IPR027417">
    <property type="entry name" value="P-loop_NTPase"/>
</dbReference>
<dbReference type="PANTHER" id="PTHR30473">
    <property type="entry name" value="PROTEIN PHOH"/>
    <property type="match status" value="1"/>
</dbReference>
<protein>
    <submittedName>
        <fullName evidence="5">PhoH-like ATPase</fullName>
    </submittedName>
</protein>
<dbReference type="Pfam" id="PF02562">
    <property type="entry name" value="PhoH"/>
    <property type="match status" value="1"/>
</dbReference>
<proteinExistence type="inferred from homology"/>
<sequence length="437" mass="49405">MHVRILDTNVLLDRPIKEIISSFKPCKIIIPLAVVNELDRFKGLEDARGHCARQAIRFLDSLRPQLHQGVLLPTGHQILVEVNHCHVALPEYLPKDKVDTRILAIAKGFHEEEIGPVTLISQDICQRVIADTLGVAAENYAVEQVNLDCLYKGWNQIEISYDQVQDFYQLRRIEAKERLLENQYVCMQDNLGGKHLGRYKKRGIYPLRRDLHAFGLGPAEGNMEQSFLMDALLDPDIELVSILGPAGTGKTLLALAAGLQQVVNQRLYSKLIVTRALIPHSRDLGALPGTKKEKLTPWMAAIYDNLEYLTRNFVASKHEERCPPSERVEKFMEEGFIELEALTYIRGRSIPKQWILIDEAQNLTKENIKTIITRAGMGSKIVLTGDIQQIDNYRLTATSNGFVTLIEAFKNQDLYAHITLSRTERSRLAALGVELLP</sequence>
<dbReference type="AlphaFoldDB" id="A0A1M6SN22"/>
<dbReference type="EMBL" id="FRAR01000014">
    <property type="protein sequence ID" value="SHK46132.1"/>
    <property type="molecule type" value="Genomic_DNA"/>
</dbReference>
<evidence type="ECO:0000313" key="5">
    <source>
        <dbReference type="EMBL" id="SHK46132.1"/>
    </source>
</evidence>
<dbReference type="InterPro" id="IPR003714">
    <property type="entry name" value="PhoH"/>
</dbReference>
<dbReference type="Pfam" id="PF13638">
    <property type="entry name" value="PIN_4"/>
    <property type="match status" value="1"/>
</dbReference>
<dbReference type="GO" id="GO:0005524">
    <property type="term" value="F:ATP binding"/>
    <property type="evidence" value="ECO:0007669"/>
    <property type="project" value="UniProtKB-KW"/>
</dbReference>